<dbReference type="AlphaFoldDB" id="A0A1G7TGB8"/>
<dbReference type="Proteomes" id="UP000199643">
    <property type="component" value="Unassembled WGS sequence"/>
</dbReference>
<proteinExistence type="predicted"/>
<protein>
    <submittedName>
        <fullName evidence="1">Uncharacterized protein</fullName>
    </submittedName>
</protein>
<keyword evidence="2" id="KW-1185">Reference proteome</keyword>
<dbReference type="EMBL" id="FNCH01000005">
    <property type="protein sequence ID" value="SDG34054.1"/>
    <property type="molecule type" value="Genomic_DNA"/>
</dbReference>
<gene>
    <name evidence="1" type="ORF">SAMN05421827_105212</name>
</gene>
<reference evidence="2" key="1">
    <citation type="submission" date="2016-10" db="EMBL/GenBank/DDBJ databases">
        <authorList>
            <person name="Varghese N."/>
            <person name="Submissions S."/>
        </authorList>
    </citation>
    <scope>NUCLEOTIDE SEQUENCE [LARGE SCALE GENOMIC DNA]</scope>
    <source>
        <strain evidence="2">DSM 17933</strain>
    </source>
</reference>
<organism evidence="1 2">
    <name type="scientific">Pedobacter terrae</name>
    <dbReference type="NCBI Taxonomy" id="405671"/>
    <lineage>
        <taxon>Bacteria</taxon>
        <taxon>Pseudomonadati</taxon>
        <taxon>Bacteroidota</taxon>
        <taxon>Sphingobacteriia</taxon>
        <taxon>Sphingobacteriales</taxon>
        <taxon>Sphingobacteriaceae</taxon>
        <taxon>Pedobacter</taxon>
    </lineage>
</organism>
<name>A0A1G7TGB8_9SPHI</name>
<accession>A0A1G7TGB8</accession>
<sequence>MINDVNNLSPDIMYIPTVLKFNKIKLPTKTRVSDRAS</sequence>
<evidence type="ECO:0000313" key="2">
    <source>
        <dbReference type="Proteomes" id="UP000199643"/>
    </source>
</evidence>
<evidence type="ECO:0000313" key="1">
    <source>
        <dbReference type="EMBL" id="SDG34054.1"/>
    </source>
</evidence>